<dbReference type="InterPro" id="IPR052529">
    <property type="entry name" value="Bact_Transport_Assoc"/>
</dbReference>
<feature type="transmembrane region" description="Helical" evidence="2">
    <location>
        <begin position="54"/>
        <end position="74"/>
    </location>
</feature>
<feature type="region of interest" description="Disordered" evidence="1">
    <location>
        <begin position="1"/>
        <end position="48"/>
    </location>
</feature>
<dbReference type="InterPro" id="IPR012429">
    <property type="entry name" value="HGSNAT_cat"/>
</dbReference>
<feature type="transmembrane region" description="Helical" evidence="2">
    <location>
        <begin position="336"/>
        <end position="354"/>
    </location>
</feature>
<keyword evidence="2" id="KW-0812">Transmembrane</keyword>
<feature type="transmembrane region" description="Helical" evidence="2">
    <location>
        <begin position="359"/>
        <end position="377"/>
    </location>
</feature>
<feature type="transmembrane region" description="Helical" evidence="2">
    <location>
        <begin position="397"/>
        <end position="414"/>
    </location>
</feature>
<name>A0AAU7DTF1_9MICO</name>
<dbReference type="Pfam" id="PF07786">
    <property type="entry name" value="HGSNAT_cat"/>
    <property type="match status" value="1"/>
</dbReference>
<keyword evidence="2" id="KW-0472">Membrane</keyword>
<feature type="transmembrane region" description="Helical" evidence="2">
    <location>
        <begin position="148"/>
        <end position="167"/>
    </location>
</feature>
<accession>A0AAU7DTF1</accession>
<evidence type="ECO:0000256" key="2">
    <source>
        <dbReference type="SAM" id="Phobius"/>
    </source>
</evidence>
<feature type="transmembrane region" description="Helical" evidence="2">
    <location>
        <begin position="94"/>
        <end position="112"/>
    </location>
</feature>
<feature type="domain" description="Heparan-alpha-glucosaminide N-acetyltransferase catalytic" evidence="3">
    <location>
        <begin position="52"/>
        <end position="236"/>
    </location>
</feature>
<evidence type="ECO:0000313" key="4">
    <source>
        <dbReference type="EMBL" id="XBH20950.1"/>
    </source>
</evidence>
<gene>
    <name evidence="4" type="ORF">V5R04_12090</name>
</gene>
<dbReference type="PANTHER" id="PTHR30590:SF2">
    <property type="entry name" value="INNER MEMBRANE PROTEIN"/>
    <property type="match status" value="1"/>
</dbReference>
<feature type="transmembrane region" description="Helical" evidence="2">
    <location>
        <begin position="241"/>
        <end position="258"/>
    </location>
</feature>
<feature type="compositionally biased region" description="Low complexity" evidence="1">
    <location>
        <begin position="14"/>
        <end position="25"/>
    </location>
</feature>
<evidence type="ECO:0000256" key="1">
    <source>
        <dbReference type="SAM" id="MobiDB-lite"/>
    </source>
</evidence>
<feature type="transmembrane region" description="Helical" evidence="2">
    <location>
        <begin position="124"/>
        <end position="142"/>
    </location>
</feature>
<feature type="transmembrane region" description="Helical" evidence="2">
    <location>
        <begin position="174"/>
        <end position="192"/>
    </location>
</feature>
<evidence type="ECO:0000259" key="3">
    <source>
        <dbReference type="Pfam" id="PF07786"/>
    </source>
</evidence>
<dbReference type="EMBL" id="CP146203">
    <property type="protein sequence ID" value="XBH20950.1"/>
    <property type="molecule type" value="Genomic_DNA"/>
</dbReference>
<keyword evidence="2" id="KW-1133">Transmembrane helix</keyword>
<proteinExistence type="predicted"/>
<sequence>MALENPNPPAQTSPLPERLPAAPAETQPSPELWAGQPIDSPGVTEPKPQKKRILGIDLARGFALIGMFTAHFGLDTSVEFADPSTWGGLVNGRSSILFAILAGVSLAIITGRTSVYSGQKLADARVKILVRALCIFVLGEILTSLNSYIAIILQSYAVLFVIALVCLRLRRRWLIAIALVWAIIGPLLAAVWEPLLEPFGLGVPMAELFIWGAYPVLTWIPYILIGLAIGRTDLTLRKNQVFLVVLGSIFAVMGYTAVGPYGELSSSHGITEEQFSQDQGSVPDKEIWKDFESMSEEELLALEDSDFGMPSAGETIAATLAAWDTAEPHSNTPFEIVGSGGFAVAFLGLCLLIAPFTRLLLAPAIAMGTMSLTVYTLHVVTFRMVQDHGVMDGGLAIWPWLITIIAAGAFALIWQNTLGRGPLERLLNRILLTVTGVRSRSKH</sequence>
<feature type="transmembrane region" description="Helical" evidence="2">
    <location>
        <begin position="208"/>
        <end position="229"/>
    </location>
</feature>
<dbReference type="AlphaFoldDB" id="A0AAU7DTF1"/>
<reference evidence="4" key="1">
    <citation type="submission" date="2024-02" db="EMBL/GenBank/DDBJ databases">
        <title>Tomenella chthoni gen. nov. sp. nov., a member of the family Jonesiaceae isolated from bat guano.</title>
        <authorList>
            <person name="Miller S.L."/>
            <person name="King J."/>
            <person name="Sankaranarayanan K."/>
            <person name="Lawson P.A."/>
        </authorList>
    </citation>
    <scope>NUCLEOTIDE SEQUENCE</scope>
    <source>
        <strain evidence="4">BS-20</strain>
    </source>
</reference>
<organism evidence="4">
    <name type="scientific">Jonesiaceae bacterium BS-20</name>
    <dbReference type="NCBI Taxonomy" id="3120821"/>
    <lineage>
        <taxon>Bacteria</taxon>
        <taxon>Bacillati</taxon>
        <taxon>Actinomycetota</taxon>
        <taxon>Actinomycetes</taxon>
        <taxon>Micrococcales</taxon>
        <taxon>Jonesiaceae</taxon>
    </lineage>
</organism>
<protein>
    <submittedName>
        <fullName evidence="4">Heparan-alpha-glucosaminide N-acetyltransferase domain-containing protein</fullName>
    </submittedName>
</protein>
<feature type="compositionally biased region" description="Pro residues" evidence="1">
    <location>
        <begin position="1"/>
        <end position="11"/>
    </location>
</feature>
<dbReference type="PANTHER" id="PTHR30590">
    <property type="entry name" value="INNER MEMBRANE PROTEIN"/>
    <property type="match status" value="1"/>
</dbReference>